<evidence type="ECO:0000313" key="3">
    <source>
        <dbReference type="Proteomes" id="UP000249464"/>
    </source>
</evidence>
<gene>
    <name evidence="2" type="primary">BQ5605_C038g11682</name>
    <name evidence="2" type="ORF">BQ5605_C038G11682</name>
</gene>
<accession>A0A2X0PFX6</accession>
<dbReference type="STRING" id="796604.A0A2X0PFX6"/>
<dbReference type="EMBL" id="FQNC01000061">
    <property type="protein sequence ID" value="SGY91583.1"/>
    <property type="molecule type" value="Genomic_DNA"/>
</dbReference>
<name>A0A2X0PFX6_9BASI</name>
<sequence>MSAWCTCRPLAAASARSECIEENWATGAKVSLKSMLSRCRLPCATSRALCPVISPSAFRFVFQTNLDVTMVAPVGTVKRSLMVKTLKSLHMELNSSSAALAHTSRLSLDIASRQVCGSLVMDLTDWIMRQSPLLSGEVDCRTEVMYFSVPMRQSPLLSGEVDCRTEVMRGKLKNGKGARTGIGPVAGEIARALRQLRASKPSRAPKSPPQGGGLAGVRDDRGASVELRVDSSHGWPQLAPNEVEFVGRLLSQCGLAVHAELGAVHVRWVEANPGL</sequence>
<dbReference type="AlphaFoldDB" id="A0A2X0PFX6"/>
<evidence type="ECO:0000256" key="1">
    <source>
        <dbReference type="SAM" id="MobiDB-lite"/>
    </source>
</evidence>
<dbReference type="Proteomes" id="UP000249464">
    <property type="component" value="Unassembled WGS sequence"/>
</dbReference>
<organism evidence="2 3">
    <name type="scientific">Microbotryum silenes-dioicae</name>
    <dbReference type="NCBI Taxonomy" id="796604"/>
    <lineage>
        <taxon>Eukaryota</taxon>
        <taxon>Fungi</taxon>
        <taxon>Dikarya</taxon>
        <taxon>Basidiomycota</taxon>
        <taxon>Pucciniomycotina</taxon>
        <taxon>Microbotryomycetes</taxon>
        <taxon>Microbotryales</taxon>
        <taxon>Microbotryaceae</taxon>
        <taxon>Microbotryum</taxon>
    </lineage>
</organism>
<protein>
    <submittedName>
        <fullName evidence="2">BQ5605_C038g11682 protein</fullName>
    </submittedName>
</protein>
<proteinExistence type="predicted"/>
<feature type="region of interest" description="Disordered" evidence="1">
    <location>
        <begin position="198"/>
        <end position="218"/>
    </location>
</feature>
<evidence type="ECO:0000313" key="2">
    <source>
        <dbReference type="EMBL" id="SGY91583.1"/>
    </source>
</evidence>
<reference evidence="2 3" key="1">
    <citation type="submission" date="2016-11" db="EMBL/GenBank/DDBJ databases">
        <authorList>
            <person name="Jaros S."/>
            <person name="Januszkiewicz K."/>
            <person name="Wedrychowicz H."/>
        </authorList>
    </citation>
    <scope>NUCLEOTIDE SEQUENCE [LARGE SCALE GENOMIC DNA]</scope>
</reference>
<keyword evidence="3" id="KW-1185">Reference proteome</keyword>